<evidence type="ECO:0000313" key="3">
    <source>
        <dbReference type="EMBL" id="MDQ0424874.1"/>
    </source>
</evidence>
<reference evidence="3 4" key="1">
    <citation type="submission" date="2023-07" db="EMBL/GenBank/DDBJ databases">
        <title>Sequencing the genomes of 1000 actinobacteria strains.</title>
        <authorList>
            <person name="Klenk H.-P."/>
        </authorList>
    </citation>
    <scope>NUCLEOTIDE SEQUENCE [LARGE SCALE GENOMIC DNA]</scope>
    <source>
        <strain evidence="3 4">DSM 14785</strain>
    </source>
</reference>
<organism evidence="3 4">
    <name type="scientific">Cellulomonas iranensis</name>
    <dbReference type="NCBI Taxonomy" id="76862"/>
    <lineage>
        <taxon>Bacteria</taxon>
        <taxon>Bacillati</taxon>
        <taxon>Actinomycetota</taxon>
        <taxon>Actinomycetes</taxon>
        <taxon>Micrococcales</taxon>
        <taxon>Cellulomonadaceae</taxon>
        <taxon>Cellulomonas</taxon>
    </lineage>
</organism>
<feature type="region of interest" description="Disordered" evidence="1">
    <location>
        <begin position="265"/>
        <end position="285"/>
    </location>
</feature>
<feature type="transmembrane region" description="Helical" evidence="2">
    <location>
        <begin position="93"/>
        <end position="111"/>
    </location>
</feature>
<sequence length="285" mass="27450">MVLALLAATVAAVGYGVSTVMQAVATRRAQGLTALRQPLVVGALVIDGAAWLLSLVALDRLPLFVVQALLASSVVVVVLLARTVLGAPTRGRDVGAIVAVVGALVVLAAGSGEQPAVTPPSGFTTGMLVASGVLVAATVAAYARGGALLLATLGGLGYSGAAIAARGAHASGGLLDTVLQPLAIAIVACGAVGVLAYLRALERGSAGSMAAVLSVTEVVVPGAVGVAVLGDTVRAGWAVPVVAALVLAIAACVVLATSPASVAAEAPAQDTPGERPAGSQTTGAP</sequence>
<feature type="transmembrane region" description="Helical" evidence="2">
    <location>
        <begin position="61"/>
        <end position="81"/>
    </location>
</feature>
<protein>
    <submittedName>
        <fullName evidence="3">Drug/metabolite transporter (DMT)-like permease</fullName>
    </submittedName>
</protein>
<keyword evidence="4" id="KW-1185">Reference proteome</keyword>
<evidence type="ECO:0000256" key="2">
    <source>
        <dbReference type="SAM" id="Phobius"/>
    </source>
</evidence>
<dbReference type="PANTHER" id="PTHR40761">
    <property type="entry name" value="CONSERVED INTEGRAL MEMBRANE ALANINE VALINE AND LEUCINE RICH PROTEIN-RELATED"/>
    <property type="match status" value="1"/>
</dbReference>
<keyword evidence="2" id="KW-1133">Transmembrane helix</keyword>
<name>A0ABU0GHL8_9CELL</name>
<dbReference type="PANTHER" id="PTHR40761:SF1">
    <property type="entry name" value="CONSERVED INTEGRAL MEMBRANE ALANINE VALINE AND LEUCINE RICH PROTEIN-RELATED"/>
    <property type="match status" value="1"/>
</dbReference>
<keyword evidence="2" id="KW-0812">Transmembrane</keyword>
<feature type="transmembrane region" description="Helical" evidence="2">
    <location>
        <begin position="147"/>
        <end position="166"/>
    </location>
</feature>
<feature type="transmembrane region" description="Helical" evidence="2">
    <location>
        <begin position="123"/>
        <end position="142"/>
    </location>
</feature>
<dbReference type="Proteomes" id="UP001240250">
    <property type="component" value="Unassembled WGS sequence"/>
</dbReference>
<feature type="transmembrane region" description="Helical" evidence="2">
    <location>
        <begin position="210"/>
        <end position="229"/>
    </location>
</feature>
<keyword evidence="2" id="KW-0472">Membrane</keyword>
<dbReference type="EMBL" id="JAUSVM010000001">
    <property type="protein sequence ID" value="MDQ0424874.1"/>
    <property type="molecule type" value="Genomic_DNA"/>
</dbReference>
<feature type="transmembrane region" description="Helical" evidence="2">
    <location>
        <begin position="178"/>
        <end position="198"/>
    </location>
</feature>
<gene>
    <name evidence="3" type="ORF">JO380_001255</name>
</gene>
<evidence type="ECO:0000256" key="1">
    <source>
        <dbReference type="SAM" id="MobiDB-lite"/>
    </source>
</evidence>
<dbReference type="RefSeq" id="WP_070320145.1">
    <property type="nucleotide sequence ID" value="NZ_JAUSVM010000001.1"/>
</dbReference>
<accession>A0ABU0GHL8</accession>
<proteinExistence type="predicted"/>
<feature type="transmembrane region" description="Helical" evidence="2">
    <location>
        <begin position="235"/>
        <end position="256"/>
    </location>
</feature>
<evidence type="ECO:0000313" key="4">
    <source>
        <dbReference type="Proteomes" id="UP001240250"/>
    </source>
</evidence>
<comment type="caution">
    <text evidence="3">The sequence shown here is derived from an EMBL/GenBank/DDBJ whole genome shotgun (WGS) entry which is preliminary data.</text>
</comment>